<protein>
    <submittedName>
        <fullName evidence="1">Uncharacterized protein</fullName>
    </submittedName>
</protein>
<sequence>MLLIHILRANSVVYWGYWGAEFDLTAYFHCDDYFIYQKILQSKSTKLVDRLFAILPHTKYKDAAQKLVDEEIAIDDEEDLKRLLFDILGGKGSTLVLLRVLDKEFRLEEDLPHNDNNSSMDKFEVQEITTEGKYGVAKVLLPVIDLLPYDTNQPYDINQLLDSDSGLEIQVVYGYDEHSKFFSYFVCRKSFMAWENACEITSWDGLCDRRTPCKFGEFLMYH</sequence>
<name>A0A8H7BDM9_9FUNG</name>
<dbReference type="AlphaFoldDB" id="A0A8H7BDM9"/>
<accession>A0A8H7BDM9</accession>
<organism evidence="1 2">
    <name type="scientific">Apophysomyces ossiformis</name>
    <dbReference type="NCBI Taxonomy" id="679940"/>
    <lineage>
        <taxon>Eukaryota</taxon>
        <taxon>Fungi</taxon>
        <taxon>Fungi incertae sedis</taxon>
        <taxon>Mucoromycota</taxon>
        <taxon>Mucoromycotina</taxon>
        <taxon>Mucoromycetes</taxon>
        <taxon>Mucorales</taxon>
        <taxon>Mucorineae</taxon>
        <taxon>Mucoraceae</taxon>
        <taxon>Apophysomyces</taxon>
    </lineage>
</organism>
<dbReference type="EMBL" id="JABAYA010000337">
    <property type="protein sequence ID" value="KAF7720910.1"/>
    <property type="molecule type" value="Genomic_DNA"/>
</dbReference>
<comment type="caution">
    <text evidence="1">The sequence shown here is derived from an EMBL/GenBank/DDBJ whole genome shotgun (WGS) entry which is preliminary data.</text>
</comment>
<evidence type="ECO:0000313" key="1">
    <source>
        <dbReference type="EMBL" id="KAF7720910.1"/>
    </source>
</evidence>
<evidence type="ECO:0000313" key="2">
    <source>
        <dbReference type="Proteomes" id="UP000605846"/>
    </source>
</evidence>
<keyword evidence="2" id="KW-1185">Reference proteome</keyword>
<proteinExistence type="predicted"/>
<reference evidence="1" key="1">
    <citation type="submission" date="2020-01" db="EMBL/GenBank/DDBJ databases">
        <title>Genome Sequencing of Three Apophysomyces-Like Fungal Strains Confirms a Novel Fungal Genus in the Mucoromycota with divergent Burkholderia-like Endosymbiotic Bacteria.</title>
        <authorList>
            <person name="Stajich J.E."/>
            <person name="Macias A.M."/>
            <person name="Carter-House D."/>
            <person name="Lovett B."/>
            <person name="Kasson L.R."/>
            <person name="Berry K."/>
            <person name="Grigoriev I."/>
            <person name="Chang Y."/>
            <person name="Spatafora J."/>
            <person name="Kasson M.T."/>
        </authorList>
    </citation>
    <scope>NUCLEOTIDE SEQUENCE</scope>
    <source>
        <strain evidence="1">NRRL A-21654</strain>
    </source>
</reference>
<gene>
    <name evidence="1" type="ORF">EC973_005785</name>
</gene>
<dbReference type="Proteomes" id="UP000605846">
    <property type="component" value="Unassembled WGS sequence"/>
</dbReference>